<protein>
    <recommendedName>
        <fullName evidence="8">Colicin V production protein</fullName>
    </recommendedName>
</protein>
<comment type="subcellular location">
    <subcellularLocation>
        <location evidence="1">Membrane</location>
        <topology evidence="1">Multi-pass membrane protein</topology>
    </subcellularLocation>
</comment>
<keyword evidence="2 5" id="KW-0812">Transmembrane</keyword>
<dbReference type="GO" id="GO:0009403">
    <property type="term" value="P:toxin biosynthetic process"/>
    <property type="evidence" value="ECO:0007669"/>
    <property type="project" value="InterPro"/>
</dbReference>
<feature type="transmembrane region" description="Helical" evidence="5">
    <location>
        <begin position="6"/>
        <end position="29"/>
    </location>
</feature>
<feature type="transmembrane region" description="Helical" evidence="5">
    <location>
        <begin position="41"/>
        <end position="62"/>
    </location>
</feature>
<keyword evidence="7" id="KW-1185">Reference proteome</keyword>
<reference evidence="6" key="1">
    <citation type="journal article" date="2014" name="Genome Announc.">
        <title>Draft Genome Sequences of Marine Flavobacterium Nonlabens Strains NR17, NR24, NR27, NR32, NR33, and Ara13.</title>
        <authorList>
            <person name="Nakanishi M."/>
            <person name="Meirelles P."/>
            <person name="Suzuki R."/>
            <person name="Takatani N."/>
            <person name="Mino S."/>
            <person name="Suda W."/>
            <person name="Oshima K."/>
            <person name="Hattori M."/>
            <person name="Ohkuma M."/>
            <person name="Hosokawa M."/>
            <person name="Miyashita K."/>
            <person name="Thompson F.L."/>
            <person name="Niwa A."/>
            <person name="Sawabe T."/>
            <person name="Sawabe T."/>
        </authorList>
    </citation>
    <scope>NUCLEOTIDE SEQUENCE [LARGE SCALE GENOMIC DNA]</scope>
    <source>
        <strain evidence="6">JCM 19294</strain>
    </source>
</reference>
<sequence length="166" mass="18620">MNGLFIEVASLVALIAAIYGAIYFSNFAGDWLREQVNWDEAYITIASFIITFVVIIFVITYIGKLFTKIVKTAQLSFINKLAGAAFGLLKMAFLISVVLMFINSASGEFEIISTKVKEESIVYEPIEPMAPYLLPKILEEADRVDRNLRGDRIESPRPVDQDSLSR</sequence>
<name>A0A090Q2T9_9FLAO</name>
<dbReference type="Proteomes" id="UP000029221">
    <property type="component" value="Unassembled WGS sequence"/>
</dbReference>
<keyword evidence="4 5" id="KW-0472">Membrane</keyword>
<dbReference type="GO" id="GO:0016020">
    <property type="term" value="C:membrane"/>
    <property type="evidence" value="ECO:0007669"/>
    <property type="project" value="UniProtKB-SubCell"/>
</dbReference>
<evidence type="ECO:0000256" key="1">
    <source>
        <dbReference type="ARBA" id="ARBA00004141"/>
    </source>
</evidence>
<feature type="transmembrane region" description="Helical" evidence="5">
    <location>
        <begin position="82"/>
        <end position="102"/>
    </location>
</feature>
<evidence type="ECO:0000313" key="6">
    <source>
        <dbReference type="EMBL" id="GAK96023.1"/>
    </source>
</evidence>
<keyword evidence="3 5" id="KW-1133">Transmembrane helix</keyword>
<evidence type="ECO:0000256" key="5">
    <source>
        <dbReference type="SAM" id="Phobius"/>
    </source>
</evidence>
<evidence type="ECO:0000256" key="4">
    <source>
        <dbReference type="ARBA" id="ARBA00023136"/>
    </source>
</evidence>
<gene>
    <name evidence="6" type="ORF">JCM19294_2805</name>
</gene>
<dbReference type="STRING" id="319236.BST91_10795"/>
<evidence type="ECO:0000256" key="2">
    <source>
        <dbReference type="ARBA" id="ARBA00022692"/>
    </source>
</evidence>
<proteinExistence type="predicted"/>
<dbReference type="EMBL" id="BBML01000001">
    <property type="protein sequence ID" value="GAK96023.1"/>
    <property type="molecule type" value="Genomic_DNA"/>
</dbReference>
<evidence type="ECO:0000313" key="7">
    <source>
        <dbReference type="Proteomes" id="UP000029221"/>
    </source>
</evidence>
<evidence type="ECO:0008006" key="8">
    <source>
        <dbReference type="Google" id="ProtNLM"/>
    </source>
</evidence>
<evidence type="ECO:0000256" key="3">
    <source>
        <dbReference type="ARBA" id="ARBA00022989"/>
    </source>
</evidence>
<comment type="caution">
    <text evidence="6">The sequence shown here is derived from an EMBL/GenBank/DDBJ whole genome shotgun (WGS) entry which is preliminary data.</text>
</comment>
<organism evidence="6 7">
    <name type="scientific">Nonlabens tegetincola</name>
    <dbReference type="NCBI Taxonomy" id="323273"/>
    <lineage>
        <taxon>Bacteria</taxon>
        <taxon>Pseudomonadati</taxon>
        <taxon>Bacteroidota</taxon>
        <taxon>Flavobacteriia</taxon>
        <taxon>Flavobacteriales</taxon>
        <taxon>Flavobacteriaceae</taxon>
        <taxon>Nonlabens</taxon>
    </lineage>
</organism>
<accession>A0A090Q2T9</accession>
<dbReference type="AlphaFoldDB" id="A0A090Q2T9"/>
<dbReference type="InterPro" id="IPR003825">
    <property type="entry name" value="Colicin-V_CvpA"/>
</dbReference>
<dbReference type="PANTHER" id="PTHR37306">
    <property type="entry name" value="COLICIN V PRODUCTION PROTEIN"/>
    <property type="match status" value="1"/>
</dbReference>
<dbReference type="PANTHER" id="PTHR37306:SF1">
    <property type="entry name" value="COLICIN V PRODUCTION PROTEIN"/>
    <property type="match status" value="1"/>
</dbReference>
<dbReference type="eggNOG" id="COG1286">
    <property type="taxonomic scope" value="Bacteria"/>
</dbReference>
<dbReference type="Pfam" id="PF02674">
    <property type="entry name" value="Colicin_V"/>
    <property type="match status" value="1"/>
</dbReference>